<organism evidence="1 2">
    <name type="scientific">Phaseolus vulgaris</name>
    <name type="common">Kidney bean</name>
    <name type="synonym">French bean</name>
    <dbReference type="NCBI Taxonomy" id="3885"/>
    <lineage>
        <taxon>Eukaryota</taxon>
        <taxon>Viridiplantae</taxon>
        <taxon>Streptophyta</taxon>
        <taxon>Embryophyta</taxon>
        <taxon>Tracheophyta</taxon>
        <taxon>Spermatophyta</taxon>
        <taxon>Magnoliopsida</taxon>
        <taxon>eudicotyledons</taxon>
        <taxon>Gunneridae</taxon>
        <taxon>Pentapetalae</taxon>
        <taxon>rosids</taxon>
        <taxon>fabids</taxon>
        <taxon>Fabales</taxon>
        <taxon>Fabaceae</taxon>
        <taxon>Papilionoideae</taxon>
        <taxon>50 kb inversion clade</taxon>
        <taxon>NPAAA clade</taxon>
        <taxon>indigoferoid/millettioid clade</taxon>
        <taxon>Phaseoleae</taxon>
        <taxon>Phaseolus</taxon>
    </lineage>
</organism>
<name>V7ANZ1_PHAVU</name>
<sequence>MFSSIRSVCLCHVFADLATFETQLDILLFFNSSLTLSLGFPCLCSVSDLYHLAGPGVFDEEEPSG</sequence>
<dbReference type="EMBL" id="CM002297">
    <property type="protein sequence ID" value="ESW07289.1"/>
    <property type="molecule type" value="Genomic_DNA"/>
</dbReference>
<dbReference type="Proteomes" id="UP000000226">
    <property type="component" value="Chromosome 10"/>
</dbReference>
<accession>V7ANZ1</accession>
<dbReference type="OMA" id="LCHVFAD"/>
<protein>
    <submittedName>
        <fullName evidence="1">Uncharacterized protein</fullName>
    </submittedName>
</protein>
<reference evidence="2" key="1">
    <citation type="journal article" date="2014" name="Nat. Genet.">
        <title>A reference genome for common bean and genome-wide analysis of dual domestications.</title>
        <authorList>
            <person name="Schmutz J."/>
            <person name="McClean P.E."/>
            <person name="Mamidi S."/>
            <person name="Wu G.A."/>
            <person name="Cannon S.B."/>
            <person name="Grimwood J."/>
            <person name="Jenkins J."/>
            <person name="Shu S."/>
            <person name="Song Q."/>
            <person name="Chavarro C."/>
            <person name="Torres-Torres M."/>
            <person name="Geffroy V."/>
            <person name="Moghaddam S.M."/>
            <person name="Gao D."/>
            <person name="Abernathy B."/>
            <person name="Barry K."/>
            <person name="Blair M."/>
            <person name="Brick M.A."/>
            <person name="Chovatia M."/>
            <person name="Gepts P."/>
            <person name="Goodstein D.M."/>
            <person name="Gonzales M."/>
            <person name="Hellsten U."/>
            <person name="Hyten D.L."/>
            <person name="Jia G."/>
            <person name="Kelly J.D."/>
            <person name="Kudrna D."/>
            <person name="Lee R."/>
            <person name="Richard M.M."/>
            <person name="Miklas P.N."/>
            <person name="Osorno J.M."/>
            <person name="Rodrigues J."/>
            <person name="Thareau V."/>
            <person name="Urrea C.A."/>
            <person name="Wang M."/>
            <person name="Yu Y."/>
            <person name="Zhang M."/>
            <person name="Wing R.A."/>
            <person name="Cregan P.B."/>
            <person name="Rokhsar D.S."/>
            <person name="Jackson S.A."/>
        </authorList>
    </citation>
    <scope>NUCLEOTIDE SEQUENCE [LARGE SCALE GENOMIC DNA]</scope>
    <source>
        <strain evidence="2">cv. G19833</strain>
    </source>
</reference>
<evidence type="ECO:0000313" key="2">
    <source>
        <dbReference type="Proteomes" id="UP000000226"/>
    </source>
</evidence>
<dbReference type="AlphaFoldDB" id="V7ANZ1"/>
<keyword evidence="2" id="KW-1185">Reference proteome</keyword>
<dbReference type="Gramene" id="ESW07289">
    <property type="protein sequence ID" value="ESW07289"/>
    <property type="gene ID" value="PHAVU_010G117300g"/>
</dbReference>
<gene>
    <name evidence="1" type="ORF">PHAVU_010G117300g</name>
</gene>
<evidence type="ECO:0000313" key="1">
    <source>
        <dbReference type="EMBL" id="ESW07289.1"/>
    </source>
</evidence>
<proteinExistence type="predicted"/>